<sequence length="105" mass="12082">MTLKDKYIPQFSDFGFNKFLDDDELVELSPKERYQYQESLKHYRDLKNVIDSSKDEGIEQGIERGIKQGEKSKAIQIAKTLKNKGISIPLISQSTGLSEQEIEEL</sequence>
<keyword evidence="2" id="KW-1185">Reference proteome</keyword>
<dbReference type="AlphaFoldDB" id="A0A915YJZ8"/>
<evidence type="ECO:0000313" key="2">
    <source>
        <dbReference type="Proteomes" id="UP001060919"/>
    </source>
</evidence>
<dbReference type="EMBL" id="AP026867">
    <property type="protein sequence ID" value="BDS14627.1"/>
    <property type="molecule type" value="Genomic_DNA"/>
</dbReference>
<gene>
    <name evidence="1" type="ORF">AsAng_0054080</name>
</gene>
<evidence type="ECO:0008006" key="3">
    <source>
        <dbReference type="Google" id="ProtNLM"/>
    </source>
</evidence>
<dbReference type="RefSeq" id="WP_264789846.1">
    <property type="nucleotide sequence ID" value="NZ_AP026867.1"/>
</dbReference>
<reference evidence="1" key="1">
    <citation type="submission" date="2022-09" db="EMBL/GenBank/DDBJ databases">
        <title>Aureispira anguillicida sp. nov., isolated from Leptocephalus of Japanese eel Anguilla japonica.</title>
        <authorList>
            <person name="Yuasa K."/>
            <person name="Mekata T."/>
            <person name="Ikunari K."/>
        </authorList>
    </citation>
    <scope>NUCLEOTIDE SEQUENCE</scope>
    <source>
        <strain evidence="1">EL160426</strain>
    </source>
</reference>
<name>A0A915YJZ8_9BACT</name>
<organism evidence="1 2">
    <name type="scientific">Aureispira anguillae</name>
    <dbReference type="NCBI Taxonomy" id="2864201"/>
    <lineage>
        <taxon>Bacteria</taxon>
        <taxon>Pseudomonadati</taxon>
        <taxon>Bacteroidota</taxon>
        <taxon>Saprospiria</taxon>
        <taxon>Saprospirales</taxon>
        <taxon>Saprospiraceae</taxon>
        <taxon>Aureispira</taxon>
    </lineage>
</organism>
<accession>A0A915YJZ8</accession>
<proteinExistence type="predicted"/>
<dbReference type="Proteomes" id="UP001060919">
    <property type="component" value="Chromosome"/>
</dbReference>
<protein>
    <recommendedName>
        <fullName evidence="3">Transposase/invertase (TIGR01784 family)</fullName>
    </recommendedName>
</protein>
<dbReference type="KEGG" id="aup:AsAng_0054080"/>
<evidence type="ECO:0000313" key="1">
    <source>
        <dbReference type="EMBL" id="BDS14627.1"/>
    </source>
</evidence>